<proteinExistence type="predicted"/>
<organism evidence="1">
    <name type="scientific">Sesamum latifolium</name>
    <dbReference type="NCBI Taxonomy" id="2727402"/>
    <lineage>
        <taxon>Eukaryota</taxon>
        <taxon>Viridiplantae</taxon>
        <taxon>Streptophyta</taxon>
        <taxon>Embryophyta</taxon>
        <taxon>Tracheophyta</taxon>
        <taxon>Spermatophyta</taxon>
        <taxon>Magnoliopsida</taxon>
        <taxon>eudicotyledons</taxon>
        <taxon>Gunneridae</taxon>
        <taxon>Pentapetalae</taxon>
        <taxon>asterids</taxon>
        <taxon>lamiids</taxon>
        <taxon>Lamiales</taxon>
        <taxon>Pedaliaceae</taxon>
        <taxon>Sesamum</taxon>
    </lineage>
</organism>
<name>A0AAW2XG16_9LAMI</name>
<gene>
    <name evidence="1" type="ORF">Slati_1159800</name>
</gene>
<reference evidence="1" key="2">
    <citation type="journal article" date="2024" name="Plant">
        <title>Genomic evolution and insights into agronomic trait innovations of Sesamum species.</title>
        <authorList>
            <person name="Miao H."/>
            <person name="Wang L."/>
            <person name="Qu L."/>
            <person name="Liu H."/>
            <person name="Sun Y."/>
            <person name="Le M."/>
            <person name="Wang Q."/>
            <person name="Wei S."/>
            <person name="Zheng Y."/>
            <person name="Lin W."/>
            <person name="Duan Y."/>
            <person name="Cao H."/>
            <person name="Xiong S."/>
            <person name="Wang X."/>
            <person name="Wei L."/>
            <person name="Li C."/>
            <person name="Ma Q."/>
            <person name="Ju M."/>
            <person name="Zhao R."/>
            <person name="Li G."/>
            <person name="Mu C."/>
            <person name="Tian Q."/>
            <person name="Mei H."/>
            <person name="Zhang T."/>
            <person name="Gao T."/>
            <person name="Zhang H."/>
        </authorList>
    </citation>
    <scope>NUCLEOTIDE SEQUENCE</scope>
    <source>
        <strain evidence="1">KEN1</strain>
    </source>
</reference>
<protein>
    <recommendedName>
        <fullName evidence="2">Reverse transcriptase</fullName>
    </recommendedName>
</protein>
<evidence type="ECO:0008006" key="2">
    <source>
        <dbReference type="Google" id="ProtNLM"/>
    </source>
</evidence>
<comment type="caution">
    <text evidence="1">The sequence shown here is derived from an EMBL/GenBank/DDBJ whole genome shotgun (WGS) entry which is preliminary data.</text>
</comment>
<evidence type="ECO:0000313" key="1">
    <source>
        <dbReference type="EMBL" id="KAL0451817.1"/>
    </source>
</evidence>
<dbReference type="EMBL" id="JACGWN010000004">
    <property type="protein sequence ID" value="KAL0451817.1"/>
    <property type="molecule type" value="Genomic_DNA"/>
</dbReference>
<sequence>MRPNNGAINEILEIVEPRVTDSMNDSLLRPFLADEVIQSLNQMHPYKSPDPDGMSPVFYQYYWHIVGKDVLACVLDILNNASISPQLNLTNIVLIPKIPNPDELTHFRPISLCNMV</sequence>
<reference evidence="1" key="1">
    <citation type="submission" date="2020-06" db="EMBL/GenBank/DDBJ databases">
        <authorList>
            <person name="Li T."/>
            <person name="Hu X."/>
            <person name="Zhang T."/>
            <person name="Song X."/>
            <person name="Zhang H."/>
            <person name="Dai N."/>
            <person name="Sheng W."/>
            <person name="Hou X."/>
            <person name="Wei L."/>
        </authorList>
    </citation>
    <scope>NUCLEOTIDE SEQUENCE</scope>
    <source>
        <strain evidence="1">KEN1</strain>
        <tissue evidence="1">Leaf</tissue>
    </source>
</reference>
<accession>A0AAW2XG16</accession>
<dbReference type="AlphaFoldDB" id="A0AAW2XG16"/>